<evidence type="ECO:0000256" key="1">
    <source>
        <dbReference type="SAM" id="MobiDB-lite"/>
    </source>
</evidence>
<dbReference type="InterPro" id="IPR011004">
    <property type="entry name" value="Trimer_LpxA-like_sf"/>
</dbReference>
<dbReference type="InterPro" id="IPR001451">
    <property type="entry name" value="Hexapep"/>
</dbReference>
<name>A0AAN7ZKP9_9PEZI</name>
<evidence type="ECO:0000256" key="2">
    <source>
        <dbReference type="SAM" id="Phobius"/>
    </source>
</evidence>
<dbReference type="Pfam" id="PF00132">
    <property type="entry name" value="Hexapep"/>
    <property type="match status" value="1"/>
</dbReference>
<keyword evidence="2" id="KW-1133">Transmembrane helix</keyword>
<dbReference type="PANTHER" id="PTHR23416">
    <property type="entry name" value="SIALIC ACID SYNTHASE-RELATED"/>
    <property type="match status" value="1"/>
</dbReference>
<keyword evidence="2" id="KW-0472">Membrane</keyword>
<keyword evidence="2" id="KW-0812">Transmembrane</keyword>
<feature type="region of interest" description="Disordered" evidence="1">
    <location>
        <begin position="1"/>
        <end position="20"/>
    </location>
</feature>
<dbReference type="Proteomes" id="UP001310594">
    <property type="component" value="Unassembled WGS sequence"/>
</dbReference>
<dbReference type="AlphaFoldDB" id="A0AAN7ZKP9"/>
<dbReference type="PANTHER" id="PTHR23416:SF54">
    <property type="entry name" value="ACETYLTRANSFERASE, CYSE_LACA_LPXA_NODL FAMILY (AFU_ORTHOLOGUE AFUA_2G08430)-RELATED"/>
    <property type="match status" value="1"/>
</dbReference>
<comment type="caution">
    <text evidence="3">The sequence shown here is derived from an EMBL/GenBank/DDBJ whole genome shotgun (WGS) entry which is preliminary data.</text>
</comment>
<feature type="region of interest" description="Disordered" evidence="1">
    <location>
        <begin position="39"/>
        <end position="79"/>
    </location>
</feature>
<evidence type="ECO:0000313" key="3">
    <source>
        <dbReference type="EMBL" id="KAK5690406.1"/>
    </source>
</evidence>
<protein>
    <recommendedName>
        <fullName evidence="5">Mannose-1-phosphate guanylyltransferase</fullName>
    </recommendedName>
</protein>
<proteinExistence type="predicted"/>
<gene>
    <name evidence="3" type="ORF">LTR97_012274</name>
</gene>
<organism evidence="3 4">
    <name type="scientific">Elasticomyces elasticus</name>
    <dbReference type="NCBI Taxonomy" id="574655"/>
    <lineage>
        <taxon>Eukaryota</taxon>
        <taxon>Fungi</taxon>
        <taxon>Dikarya</taxon>
        <taxon>Ascomycota</taxon>
        <taxon>Pezizomycotina</taxon>
        <taxon>Dothideomycetes</taxon>
        <taxon>Dothideomycetidae</taxon>
        <taxon>Mycosphaerellales</taxon>
        <taxon>Teratosphaeriaceae</taxon>
        <taxon>Elasticomyces</taxon>
    </lineage>
</organism>
<dbReference type="InterPro" id="IPR051159">
    <property type="entry name" value="Hexapeptide_acetyltransf"/>
</dbReference>
<dbReference type="SUPFAM" id="SSF51161">
    <property type="entry name" value="Trimeric LpxA-like enzymes"/>
    <property type="match status" value="1"/>
</dbReference>
<dbReference type="GO" id="GO:0008374">
    <property type="term" value="F:O-acyltransferase activity"/>
    <property type="evidence" value="ECO:0007669"/>
    <property type="project" value="TreeGrafter"/>
</dbReference>
<dbReference type="Gene3D" id="2.160.10.10">
    <property type="entry name" value="Hexapeptide repeat proteins"/>
    <property type="match status" value="1"/>
</dbReference>
<feature type="transmembrane region" description="Helical" evidence="2">
    <location>
        <begin position="377"/>
        <end position="396"/>
    </location>
</feature>
<sequence length="401" mass="43722">MSSPMSSNLDHLPESPGSDSSLAYHAEVRAFLDRKAQEMDQPGGHISASSSQYSGDDEQTHTATTVHIRKRQQVNDDDVVEPDIMPSGTSRDPQWHFFQAKDAEHWIVRTRCESALAASNAQPSSVSAEDRGKAWLELTKSGRADENHVYAKAPIIKQAFCVDYGNVQIAPSAFIHRNVYLGDNPLEKAPITIGEHAILCPGVQILTVRHDVDWRQREGYHGPSWAAGVSIGRNAYIGHGAVVLPGCDIGEGCIVGAGAVVTRSMPAGHVVVGNPARPIWKVVPDVPDGPGLVYENDGEDMVVVSSSKKDSDRDPEELSGFGGTTSTNLPPFPSSKADHTPSEYQLQHSVRDHPREQFANYWTPALSNEEKRQIERAIALDITMLVAAVLAVWFIIHGVLY</sequence>
<feature type="region of interest" description="Disordered" evidence="1">
    <location>
        <begin position="303"/>
        <end position="343"/>
    </location>
</feature>
<dbReference type="EMBL" id="JAVRQU010000025">
    <property type="protein sequence ID" value="KAK5690406.1"/>
    <property type="molecule type" value="Genomic_DNA"/>
</dbReference>
<evidence type="ECO:0008006" key="5">
    <source>
        <dbReference type="Google" id="ProtNLM"/>
    </source>
</evidence>
<accession>A0AAN7ZKP9</accession>
<evidence type="ECO:0000313" key="4">
    <source>
        <dbReference type="Proteomes" id="UP001310594"/>
    </source>
</evidence>
<reference evidence="3" key="1">
    <citation type="submission" date="2023-08" db="EMBL/GenBank/DDBJ databases">
        <title>Black Yeasts Isolated from many extreme environments.</title>
        <authorList>
            <person name="Coleine C."/>
            <person name="Stajich J.E."/>
            <person name="Selbmann L."/>
        </authorList>
    </citation>
    <scope>NUCLEOTIDE SEQUENCE</scope>
    <source>
        <strain evidence="3">CCFEE 5810</strain>
    </source>
</reference>